<accession>A0A3P7J6W5</accession>
<feature type="compositionally biased region" description="Basic and acidic residues" evidence="1">
    <location>
        <begin position="277"/>
        <end position="288"/>
    </location>
</feature>
<keyword evidence="3" id="KW-1185">Reference proteome</keyword>
<protein>
    <submittedName>
        <fullName evidence="2">Uncharacterized protein</fullName>
    </submittedName>
</protein>
<feature type="compositionally biased region" description="Polar residues" evidence="1">
    <location>
        <begin position="195"/>
        <end position="208"/>
    </location>
</feature>
<dbReference type="EMBL" id="UYYB01103555">
    <property type="protein sequence ID" value="VDM78986.1"/>
    <property type="molecule type" value="Genomic_DNA"/>
</dbReference>
<feature type="compositionally biased region" description="Basic residues" evidence="1">
    <location>
        <begin position="122"/>
        <end position="133"/>
    </location>
</feature>
<dbReference type="AlphaFoldDB" id="A0A3P7J6W5"/>
<name>A0A3P7J6W5_STRVU</name>
<feature type="compositionally biased region" description="Basic residues" evidence="1">
    <location>
        <begin position="28"/>
        <end position="37"/>
    </location>
</feature>
<feature type="compositionally biased region" description="Low complexity" evidence="1">
    <location>
        <begin position="38"/>
        <end position="53"/>
    </location>
</feature>
<feature type="non-terminal residue" evidence="2">
    <location>
        <position position="1"/>
    </location>
</feature>
<organism evidence="2 3">
    <name type="scientific">Strongylus vulgaris</name>
    <name type="common">Blood worm</name>
    <dbReference type="NCBI Taxonomy" id="40348"/>
    <lineage>
        <taxon>Eukaryota</taxon>
        <taxon>Metazoa</taxon>
        <taxon>Ecdysozoa</taxon>
        <taxon>Nematoda</taxon>
        <taxon>Chromadorea</taxon>
        <taxon>Rhabditida</taxon>
        <taxon>Rhabditina</taxon>
        <taxon>Rhabditomorpha</taxon>
        <taxon>Strongyloidea</taxon>
        <taxon>Strongylidae</taxon>
        <taxon>Strongylus</taxon>
    </lineage>
</organism>
<feature type="compositionally biased region" description="Acidic residues" evidence="1">
    <location>
        <begin position="1"/>
        <end position="15"/>
    </location>
</feature>
<gene>
    <name evidence="2" type="ORF">SVUK_LOCUS13984</name>
</gene>
<evidence type="ECO:0000313" key="2">
    <source>
        <dbReference type="EMBL" id="VDM78986.1"/>
    </source>
</evidence>
<evidence type="ECO:0000256" key="1">
    <source>
        <dbReference type="SAM" id="MobiDB-lite"/>
    </source>
</evidence>
<feature type="compositionally biased region" description="Polar residues" evidence="1">
    <location>
        <begin position="222"/>
        <end position="234"/>
    </location>
</feature>
<sequence length="351" mass="37923">EEEEAVTDGEHDAEEVAYNVVETEKEGARKKRRRKRIYSLSSESAISESNIVSETRKSVRSRNKREKKLSAKAQALLNETLELTSDEGRRGGTAAEGDGNTSQQEFEGYDEESAAKHETKLTRRRQMKAKVPVKHAMPIKRQPNKAKSRKTQERSIAYDSQEQLTNKDSKKQFSASKSKKSKSAIATKSMEAGSCENSASFPISSTVASVEEDGGSMGGSNAGESVNERSSLTRVTPAVTPVPHETELSRPRRCTKAKALPKPISVGKRQPNKPKAKKNEKTGNKGDLDNSVADGAGAKSATLTEGEEILCDSNDLEPGMTADGVSLATNDDIFANESTVPESTCSKGGVL</sequence>
<feature type="region of interest" description="Disordered" evidence="1">
    <location>
        <begin position="1"/>
        <end position="305"/>
    </location>
</feature>
<feature type="compositionally biased region" description="Basic residues" evidence="1">
    <location>
        <begin position="58"/>
        <end position="67"/>
    </location>
</feature>
<reference evidence="2 3" key="1">
    <citation type="submission" date="2018-11" db="EMBL/GenBank/DDBJ databases">
        <authorList>
            <consortium name="Pathogen Informatics"/>
        </authorList>
    </citation>
    <scope>NUCLEOTIDE SEQUENCE [LARGE SCALE GENOMIC DNA]</scope>
</reference>
<dbReference type="OrthoDB" id="5910743at2759"/>
<dbReference type="Proteomes" id="UP000270094">
    <property type="component" value="Unassembled WGS sequence"/>
</dbReference>
<evidence type="ECO:0000313" key="3">
    <source>
        <dbReference type="Proteomes" id="UP000270094"/>
    </source>
</evidence>
<proteinExistence type="predicted"/>